<dbReference type="Proteomes" id="UP000186309">
    <property type="component" value="Chromosome"/>
</dbReference>
<sequence length="61" mass="6851">MVEATRETKDDLCDIRPVRARCNQANQYSFSQSNIKSIRGRSEEGVTRGQMEAMATAAQSR</sequence>
<name>A0A1U7CWH2_9BACT</name>
<feature type="region of interest" description="Disordered" evidence="1">
    <location>
        <begin position="39"/>
        <end position="61"/>
    </location>
</feature>
<evidence type="ECO:0000256" key="1">
    <source>
        <dbReference type="SAM" id="MobiDB-lite"/>
    </source>
</evidence>
<reference evidence="3" key="1">
    <citation type="submission" date="2016-12" db="EMBL/GenBank/DDBJ databases">
        <title>Comparative genomics of four Isosphaeraceae planctomycetes: a common pool of plasmids and glycoside hydrolase genes.</title>
        <authorList>
            <person name="Ivanova A."/>
        </authorList>
    </citation>
    <scope>NUCLEOTIDE SEQUENCE [LARGE SCALE GENOMIC DNA]</scope>
    <source>
        <strain evidence="3">PX4</strain>
    </source>
</reference>
<organism evidence="2 3">
    <name type="scientific">Paludisphaera borealis</name>
    <dbReference type="NCBI Taxonomy" id="1387353"/>
    <lineage>
        <taxon>Bacteria</taxon>
        <taxon>Pseudomonadati</taxon>
        <taxon>Planctomycetota</taxon>
        <taxon>Planctomycetia</taxon>
        <taxon>Isosphaerales</taxon>
        <taxon>Isosphaeraceae</taxon>
        <taxon>Paludisphaera</taxon>
    </lineage>
</organism>
<evidence type="ECO:0000313" key="3">
    <source>
        <dbReference type="Proteomes" id="UP000186309"/>
    </source>
</evidence>
<gene>
    <name evidence="2" type="ORF">BSF38_04803</name>
</gene>
<dbReference type="AlphaFoldDB" id="A0A1U7CWH2"/>
<proteinExistence type="predicted"/>
<evidence type="ECO:0000313" key="2">
    <source>
        <dbReference type="EMBL" id="APW63239.1"/>
    </source>
</evidence>
<keyword evidence="3" id="KW-1185">Reference proteome</keyword>
<accession>A0A1U7CWH2</accession>
<dbReference type="RefSeq" id="WP_145952298.1">
    <property type="nucleotide sequence ID" value="NZ_CP019082.1"/>
</dbReference>
<protein>
    <submittedName>
        <fullName evidence="2">Uncharacterized protein</fullName>
    </submittedName>
</protein>
<dbReference type="EMBL" id="CP019082">
    <property type="protein sequence ID" value="APW63239.1"/>
    <property type="molecule type" value="Genomic_DNA"/>
</dbReference>
<dbReference type="KEGG" id="pbor:BSF38_04803"/>